<feature type="compositionally biased region" description="Basic and acidic residues" evidence="1">
    <location>
        <begin position="766"/>
        <end position="776"/>
    </location>
</feature>
<evidence type="ECO:0000256" key="1">
    <source>
        <dbReference type="SAM" id="MobiDB-lite"/>
    </source>
</evidence>
<feature type="compositionally biased region" description="Low complexity" evidence="1">
    <location>
        <begin position="1648"/>
        <end position="1664"/>
    </location>
</feature>
<dbReference type="PANTHER" id="PTHR18887:SF5">
    <property type="entry name" value="GOLGIN SUBFAMILY B MEMBER 1-LIKE"/>
    <property type="match status" value="1"/>
</dbReference>
<feature type="region of interest" description="Disordered" evidence="1">
    <location>
        <begin position="1444"/>
        <end position="1475"/>
    </location>
</feature>
<keyword evidence="3" id="KW-1185">Reference proteome</keyword>
<feature type="compositionally biased region" description="Acidic residues" evidence="1">
    <location>
        <begin position="428"/>
        <end position="439"/>
    </location>
</feature>
<feature type="region of interest" description="Disordered" evidence="1">
    <location>
        <begin position="1"/>
        <end position="28"/>
    </location>
</feature>
<feature type="region of interest" description="Disordered" evidence="1">
    <location>
        <begin position="1757"/>
        <end position="1869"/>
    </location>
</feature>
<feature type="compositionally biased region" description="Low complexity" evidence="1">
    <location>
        <begin position="990"/>
        <end position="1002"/>
    </location>
</feature>
<dbReference type="Proteomes" id="UP000305067">
    <property type="component" value="Unassembled WGS sequence"/>
</dbReference>
<feature type="compositionally biased region" description="Polar residues" evidence="1">
    <location>
        <begin position="970"/>
        <end position="979"/>
    </location>
</feature>
<proteinExistence type="predicted"/>
<dbReference type="EMBL" id="ML178815">
    <property type="protein sequence ID" value="TFL06276.1"/>
    <property type="molecule type" value="Genomic_DNA"/>
</dbReference>
<feature type="compositionally biased region" description="Basic and acidic residues" evidence="1">
    <location>
        <begin position="1667"/>
        <end position="1676"/>
    </location>
</feature>
<feature type="region of interest" description="Disordered" evidence="1">
    <location>
        <begin position="409"/>
        <end position="677"/>
    </location>
</feature>
<feature type="compositionally biased region" description="Acidic residues" evidence="1">
    <location>
        <begin position="520"/>
        <end position="530"/>
    </location>
</feature>
<dbReference type="PANTHER" id="PTHR18887">
    <property type="entry name" value="GOLGI-ASSOCIATED PROTEIN GCP360-RELATED"/>
    <property type="match status" value="1"/>
</dbReference>
<protein>
    <submittedName>
        <fullName evidence="2">Uncharacterized protein</fullName>
    </submittedName>
</protein>
<dbReference type="OrthoDB" id="3357224at2759"/>
<organism evidence="2 3">
    <name type="scientific">Pterulicium gracile</name>
    <dbReference type="NCBI Taxonomy" id="1884261"/>
    <lineage>
        <taxon>Eukaryota</taxon>
        <taxon>Fungi</taxon>
        <taxon>Dikarya</taxon>
        <taxon>Basidiomycota</taxon>
        <taxon>Agaricomycotina</taxon>
        <taxon>Agaricomycetes</taxon>
        <taxon>Agaricomycetidae</taxon>
        <taxon>Agaricales</taxon>
        <taxon>Pleurotineae</taxon>
        <taxon>Pterulaceae</taxon>
        <taxon>Pterulicium</taxon>
    </lineage>
</organism>
<feature type="compositionally biased region" description="Polar residues" evidence="1">
    <location>
        <begin position="1783"/>
        <end position="1792"/>
    </location>
</feature>
<name>A0A5C3QWA9_9AGAR</name>
<gene>
    <name evidence="2" type="ORF">BDV98DRAFT_521512</name>
</gene>
<dbReference type="GO" id="GO:0005794">
    <property type="term" value="C:Golgi apparatus"/>
    <property type="evidence" value="ECO:0007669"/>
    <property type="project" value="InterPro"/>
</dbReference>
<feature type="region of interest" description="Disordered" evidence="1">
    <location>
        <begin position="792"/>
        <end position="828"/>
    </location>
</feature>
<feature type="region of interest" description="Disordered" evidence="1">
    <location>
        <begin position="962"/>
        <end position="1002"/>
    </location>
</feature>
<evidence type="ECO:0000313" key="2">
    <source>
        <dbReference type="EMBL" id="TFL06276.1"/>
    </source>
</evidence>
<feature type="region of interest" description="Disordered" evidence="1">
    <location>
        <begin position="1647"/>
        <end position="1676"/>
    </location>
</feature>
<evidence type="ECO:0000313" key="3">
    <source>
        <dbReference type="Proteomes" id="UP000305067"/>
    </source>
</evidence>
<accession>A0A5C3QWA9</accession>
<feature type="compositionally biased region" description="Polar residues" evidence="1">
    <location>
        <begin position="644"/>
        <end position="661"/>
    </location>
</feature>
<feature type="compositionally biased region" description="Basic and acidic residues" evidence="1">
    <location>
        <begin position="538"/>
        <end position="548"/>
    </location>
</feature>
<sequence>MARPRELQRLQIPPSLQFQQPGAYDPGTAIYSPALPTAFQQGFPPPFPFNGPNMQTPMQQFFPQHPPPAPGRPHHQSHNSVAHLAAAGIHPPNGMPPITPLGGHFPRPSMMLGNPGGPPPFLNRNRRQPSIGGPPKAVLGGPGRKNSPLPVAAPTPVPKVKKHTVNLPKETPQNDDGEPSTRPSWARTNVDHPFEYADVSIPPPESSSRDFYPEDNWCRAIPDTLEVFLPGKSSWDEIQRQLIEEKLEKMGIEPVQREPPVHVPHARAASISSPADPALLYFKLNKLQQSQGITGPHSLSSSPQPPYNLEPSPNGAFYATNRHGHSLSLAQHPTYMSPDTSNLFSGGAFGSQVQNQSSFPTSPTPLYSSDLSSHIVAPQGRVPVNINGSRPDSRPNFAIGFGLDIPEEEEEELAEKEDENDNAAAEELVQELTEEDDTHEETKPYESCPGEDTAEVLSRIHSRHVSRLSASLQQQQQPTQYMERAKETVSESAEEPQVADEEPSSPPVLDEAADWTATEDQYDASDDESIGEWSNPSDEERARQQRVERRMRKRNASLSEHAPRRLPSFPYPPISPYPAIQSEDDFISNPSEDERQQKHTHAAPHFLHVQPDDYHVPESALSSGKTPRPLPPLPSLPHSRGPSIHSQYPDPSSAHSRSGSFQRPEMGSRTESLNPHAKPFVFGAKAPIWAAAPEFQPAVAPANHSRGSSVGGMLSAAAPEFKPSFGAGFIFQAPAGVPKMPAALAPAALSPLAEASIENTPARPQQGREKRQRLDPAEETFVEEGDSILSFKFPASKLDSPAPLRRQQESPSPPPMPLKRSSLNPDAQPFTFNMIPQMVHDSPLEDIIRLPISDDEDENISPYDISEPTDKLPKRRPFADLVISPTKARSVSMHMDFRHPVSQNTVPAGLFKALANGEERTRRTVRSRLSSREIFENLRQPSLDDIDVPTISRKVSRQHFVTDPGARYSSPEQDVSGQVPTHARRRSSLPNQPIRSPSNNSISSHMSIVAAADLTGRFEMHQYEGRLEELLDKKLARMQRQLLDTLKAQSERSSTDATAEVLSLFRTQLLQSASRGLEDSQLDARGELDFELFKDIVHEAQTETRSLLKADIKTVLDHVGRSELANAANAEHLREQILRSVSQSVSHLLERLSLSRGSEITVDGVVAALAPLVSSMRTEPLDYDFLTSQLSQAVKPHISQLIDLASDKAETAGLIVARILPLLPTPTPPMDTEALTSQLISEIRRAIAPIDPFEIKEQVADLVVERLDSRLAVRDKAFNVDSIATKLSQAVQSLIPSQDALEGKVDGICNKQKTLAEQYASLAADHRGSQEVLSKLPERFAESAQSTISELTKVMSEMGKGSPEAFQGLGDKLDQVLGDKSNQELLSGHKAILEQLDSVPSFITSTTDILQHIQTEMALSVRAAQRESEELRRSNADYQVQLAKARSAHGQIRVDKDRIEEKQRETETERNQMRSRIKQLEEQLESKSLENVSLEAKCSKQEDGLSQALSRLQASDVDKQATRSQIAELEAAKRETTADNQSLKAQVDALKMDGIFAARDKETAVEALSSLQQRYDDLAAQQSHWNSVNKTAAQVEKLTTMFGQLDNQEIKELRRVRDSSKVLEGEHAALQKRYQDLEKKVANLEKSAATTRQNHTQAQQRNQQKVSELERKSRDLEGRVETLGTEVEQWEQTHAQLDTDYTSAKQQLEEKESHERHMKDREAHLQDQINTLEGKNKQLQTDLIQAQQKAFSAPVHLTNGKSSHYDRPSSRASTVLVDCPNGNGRSPGTDGSATPPAEKSVWDSVHAPKASEPYQPSYQAKTPARRYPNLGVTAAKSARPTYPSYRRAASPTPSVVSVAPTLGDDGWYS</sequence>
<feature type="compositionally biased region" description="Basic and acidic residues" evidence="1">
    <location>
        <begin position="1452"/>
        <end position="1475"/>
    </location>
</feature>
<feature type="compositionally biased region" description="Acidic residues" evidence="1">
    <location>
        <begin position="492"/>
        <end position="503"/>
    </location>
</feature>
<dbReference type="STRING" id="1884261.A0A5C3QWA9"/>
<feature type="compositionally biased region" description="Acidic residues" evidence="1">
    <location>
        <begin position="409"/>
        <end position="421"/>
    </location>
</feature>
<feature type="region of interest" description="Disordered" evidence="1">
    <location>
        <begin position="115"/>
        <end position="188"/>
    </location>
</feature>
<feature type="region of interest" description="Disordered" evidence="1">
    <location>
        <begin position="757"/>
        <end position="780"/>
    </location>
</feature>
<dbReference type="InterPro" id="IPR026202">
    <property type="entry name" value="GOLGB1"/>
</dbReference>
<reference evidence="2 3" key="1">
    <citation type="journal article" date="2019" name="Nat. Ecol. Evol.">
        <title>Megaphylogeny resolves global patterns of mushroom evolution.</title>
        <authorList>
            <person name="Varga T."/>
            <person name="Krizsan K."/>
            <person name="Foldi C."/>
            <person name="Dima B."/>
            <person name="Sanchez-Garcia M."/>
            <person name="Sanchez-Ramirez S."/>
            <person name="Szollosi G.J."/>
            <person name="Szarkandi J.G."/>
            <person name="Papp V."/>
            <person name="Albert L."/>
            <person name="Andreopoulos W."/>
            <person name="Angelini C."/>
            <person name="Antonin V."/>
            <person name="Barry K.W."/>
            <person name="Bougher N.L."/>
            <person name="Buchanan P."/>
            <person name="Buyck B."/>
            <person name="Bense V."/>
            <person name="Catcheside P."/>
            <person name="Chovatia M."/>
            <person name="Cooper J."/>
            <person name="Damon W."/>
            <person name="Desjardin D."/>
            <person name="Finy P."/>
            <person name="Geml J."/>
            <person name="Haridas S."/>
            <person name="Hughes K."/>
            <person name="Justo A."/>
            <person name="Karasinski D."/>
            <person name="Kautmanova I."/>
            <person name="Kiss B."/>
            <person name="Kocsube S."/>
            <person name="Kotiranta H."/>
            <person name="LaButti K.M."/>
            <person name="Lechner B.E."/>
            <person name="Liimatainen K."/>
            <person name="Lipzen A."/>
            <person name="Lukacs Z."/>
            <person name="Mihaltcheva S."/>
            <person name="Morgado L.N."/>
            <person name="Niskanen T."/>
            <person name="Noordeloos M.E."/>
            <person name="Ohm R.A."/>
            <person name="Ortiz-Santana B."/>
            <person name="Ovrebo C."/>
            <person name="Racz N."/>
            <person name="Riley R."/>
            <person name="Savchenko A."/>
            <person name="Shiryaev A."/>
            <person name="Soop K."/>
            <person name="Spirin V."/>
            <person name="Szebenyi C."/>
            <person name="Tomsovsky M."/>
            <person name="Tulloss R.E."/>
            <person name="Uehling J."/>
            <person name="Grigoriev I.V."/>
            <person name="Vagvolgyi C."/>
            <person name="Papp T."/>
            <person name="Martin F.M."/>
            <person name="Miettinen O."/>
            <person name="Hibbett D.S."/>
            <person name="Nagy L.G."/>
        </authorList>
    </citation>
    <scope>NUCLEOTIDE SEQUENCE [LARGE SCALE GENOMIC DNA]</scope>
    <source>
        <strain evidence="2 3">CBS 309.79</strain>
    </source>
</reference>